<dbReference type="Proteomes" id="UP001595279">
    <property type="component" value="Unassembled WGS sequence"/>
</dbReference>
<dbReference type="EMBL" id="JBHRSA010000006">
    <property type="protein sequence ID" value="MFC3039241.1"/>
    <property type="molecule type" value="Genomic_DNA"/>
</dbReference>
<dbReference type="RefSeq" id="WP_390268285.1">
    <property type="nucleotide sequence ID" value="NZ_JBHRSA010000006.1"/>
</dbReference>
<evidence type="ECO:0000313" key="3">
    <source>
        <dbReference type="Proteomes" id="UP001595279"/>
    </source>
</evidence>
<name>A0ABV7CSB3_9BACI</name>
<keyword evidence="3" id="KW-1185">Reference proteome</keyword>
<sequence length="67" mass="7356">MYKSAAGAGNPPENIHIGSRRRISAGGCTYQQQAREIRRRMNKSAAGAEYPPEEEHISSRRRKSAGG</sequence>
<feature type="region of interest" description="Disordered" evidence="1">
    <location>
        <begin position="38"/>
        <end position="67"/>
    </location>
</feature>
<proteinExistence type="predicted"/>
<protein>
    <submittedName>
        <fullName evidence="2">Uncharacterized protein</fullName>
    </submittedName>
</protein>
<evidence type="ECO:0000256" key="1">
    <source>
        <dbReference type="SAM" id="MobiDB-lite"/>
    </source>
</evidence>
<evidence type="ECO:0000313" key="2">
    <source>
        <dbReference type="EMBL" id="MFC3039241.1"/>
    </source>
</evidence>
<organism evidence="2 3">
    <name type="scientific">Virgibacillus xinjiangensis</name>
    <dbReference type="NCBI Taxonomy" id="393090"/>
    <lineage>
        <taxon>Bacteria</taxon>
        <taxon>Bacillati</taxon>
        <taxon>Bacillota</taxon>
        <taxon>Bacilli</taxon>
        <taxon>Bacillales</taxon>
        <taxon>Bacillaceae</taxon>
        <taxon>Virgibacillus</taxon>
    </lineage>
</organism>
<reference evidence="3" key="1">
    <citation type="journal article" date="2019" name="Int. J. Syst. Evol. Microbiol.">
        <title>The Global Catalogue of Microorganisms (GCM) 10K type strain sequencing project: providing services to taxonomists for standard genome sequencing and annotation.</title>
        <authorList>
            <consortium name="The Broad Institute Genomics Platform"/>
            <consortium name="The Broad Institute Genome Sequencing Center for Infectious Disease"/>
            <person name="Wu L."/>
            <person name="Ma J."/>
        </authorList>
    </citation>
    <scope>NUCLEOTIDE SEQUENCE [LARGE SCALE GENOMIC DNA]</scope>
    <source>
        <strain evidence="3">KCTC 13128</strain>
    </source>
</reference>
<comment type="caution">
    <text evidence="2">The sequence shown here is derived from an EMBL/GenBank/DDBJ whole genome shotgun (WGS) entry which is preliminary data.</text>
</comment>
<gene>
    <name evidence="2" type="ORF">ACFOGI_03130</name>
</gene>
<accession>A0ABV7CSB3</accession>